<dbReference type="STRING" id="420953.SAMN05192543_105130"/>
<evidence type="ECO:0000259" key="1">
    <source>
        <dbReference type="Pfam" id="PF08670"/>
    </source>
</evidence>
<reference evidence="2 3" key="1">
    <citation type="submission" date="2016-10" db="EMBL/GenBank/DDBJ databases">
        <authorList>
            <person name="de Groot N.N."/>
        </authorList>
    </citation>
    <scope>NUCLEOTIDE SEQUENCE [LARGE SCALE GENOMIC DNA]</scope>
    <source>
        <strain evidence="2 3">LMG 23650</strain>
    </source>
</reference>
<evidence type="ECO:0000313" key="3">
    <source>
        <dbReference type="Proteomes" id="UP000199548"/>
    </source>
</evidence>
<dbReference type="EMBL" id="FOQU01000005">
    <property type="protein sequence ID" value="SFJ01086.1"/>
    <property type="molecule type" value="Genomic_DNA"/>
</dbReference>
<evidence type="ECO:0000313" key="2">
    <source>
        <dbReference type="EMBL" id="SFJ01086.1"/>
    </source>
</evidence>
<sequence length="164" mass="18726">MTVPTDDEPCSMTTALALDADFCALLAGSYLDRVGTPLLDPALARADAARWLYEDAPFCVVAHNTEADPRFVYANRAAQRCFEYDWAEMTTLHSRLSAEQPNREERERLLELVRTRGFISDYRGLRIAKSGRRFWIENATVWNLVDGDGVYRGQAATFREWRDV</sequence>
<dbReference type="Gene3D" id="3.30.450.20">
    <property type="entry name" value="PAS domain"/>
    <property type="match status" value="1"/>
</dbReference>
<proteinExistence type="predicted"/>
<dbReference type="InterPro" id="IPR013978">
    <property type="entry name" value="MEKHLA"/>
</dbReference>
<organism evidence="2 3">
    <name type="scientific">Paraburkholderia megapolitana</name>
    <dbReference type="NCBI Taxonomy" id="420953"/>
    <lineage>
        <taxon>Bacteria</taxon>
        <taxon>Pseudomonadati</taxon>
        <taxon>Pseudomonadota</taxon>
        <taxon>Betaproteobacteria</taxon>
        <taxon>Burkholderiales</taxon>
        <taxon>Burkholderiaceae</taxon>
        <taxon>Paraburkholderia</taxon>
    </lineage>
</organism>
<accession>A0A1I3MWQ8</accession>
<gene>
    <name evidence="2" type="ORF">SAMN05192543_105130</name>
</gene>
<dbReference type="InterPro" id="IPR035965">
    <property type="entry name" value="PAS-like_dom_sf"/>
</dbReference>
<dbReference type="Proteomes" id="UP000199548">
    <property type="component" value="Unassembled WGS sequence"/>
</dbReference>
<name>A0A1I3MWQ8_9BURK</name>
<dbReference type="SUPFAM" id="SSF55785">
    <property type="entry name" value="PYP-like sensor domain (PAS domain)"/>
    <property type="match status" value="1"/>
</dbReference>
<dbReference type="Pfam" id="PF08670">
    <property type="entry name" value="MEKHLA"/>
    <property type="match status" value="1"/>
</dbReference>
<protein>
    <submittedName>
        <fullName evidence="2">MEKHLA domain-containing protein</fullName>
    </submittedName>
</protein>
<feature type="domain" description="MEKHLA" evidence="1">
    <location>
        <begin position="22"/>
        <end position="162"/>
    </location>
</feature>
<keyword evidence="3" id="KW-1185">Reference proteome</keyword>
<dbReference type="AlphaFoldDB" id="A0A1I3MWQ8"/>